<comment type="caution">
    <text evidence="6">The sequence shown here is derived from an EMBL/GenBank/DDBJ whole genome shotgun (WGS) entry which is preliminary data.</text>
</comment>
<dbReference type="EMBL" id="SDLP01000007">
    <property type="protein sequence ID" value="TDL05018.1"/>
    <property type="molecule type" value="Genomic_DNA"/>
</dbReference>
<name>A0A4R5X283_9MYCO</name>
<feature type="compositionally biased region" description="Basic and acidic residues" evidence="4">
    <location>
        <begin position="16"/>
        <end position="30"/>
    </location>
</feature>
<reference evidence="6 7" key="1">
    <citation type="submission" date="2019-01" db="EMBL/GenBank/DDBJ databases">
        <title>High-quality-draft genome sequences of five non-tuberculosis mycobacteriaceae isolated from a nosocomial environment.</title>
        <authorList>
            <person name="Tiago I."/>
            <person name="Alarico S."/>
            <person name="Pereira S.G."/>
            <person name="Coelho C."/>
            <person name="Maranha A."/>
            <person name="Empadinhas N."/>
        </authorList>
    </citation>
    <scope>NUCLEOTIDE SEQUENCE [LARGE SCALE GENOMIC DNA]</scope>
    <source>
        <strain evidence="6 7">22DIII</strain>
    </source>
</reference>
<dbReference type="InterPro" id="IPR001547">
    <property type="entry name" value="Glyco_hydro_5"/>
</dbReference>
<evidence type="ECO:0000256" key="3">
    <source>
        <dbReference type="RuleBase" id="RU361153"/>
    </source>
</evidence>
<dbReference type="PANTHER" id="PTHR12631">
    <property type="entry name" value="ALPHA-L-IDURONIDASE"/>
    <property type="match status" value="1"/>
</dbReference>
<dbReference type="GO" id="GO:0000272">
    <property type="term" value="P:polysaccharide catabolic process"/>
    <property type="evidence" value="ECO:0007669"/>
    <property type="project" value="InterPro"/>
</dbReference>
<evidence type="ECO:0000313" key="7">
    <source>
        <dbReference type="Proteomes" id="UP000294952"/>
    </source>
</evidence>
<feature type="region of interest" description="Disordered" evidence="4">
    <location>
        <begin position="1"/>
        <end position="37"/>
    </location>
</feature>
<gene>
    <name evidence="6" type="ORF">EUA04_20905</name>
</gene>
<sequence>MRDAPIADQPIAGHSCSERTGDAALSDRRSKGSQTVNVLRGQRPHPVPRLAVGVIVGLVIAIVGCQTVGPPDSFARPLPSPAALPPGLVGVTAVTLTDPATRDRQYDQIAADRFSAVRLQIEWDLIERSPGRFDWAETDSLVNGAASRGLSVLGVLSYAPSWAVPPQYRDLVHPAPADAGPWANFVAQAAKRYSNVIHNWEIWNEPNIDDSFAPGPNLALYSSMLKESYRAIKRVDPQSVVITGGTSPAVDNPTEMSPVTFIKGLYDNGAGEFFDAVAMHPYSTPELLTTEGTSDTSNSNRAIKDVSDLMANEGQDGKRIWFTEFGASTATPGAVAPDLSGQQVGVSPQRQSEILTNGISFLRSLHNGGPIFLFDFRDVETGSRNVQYNYGLVRSDFTAKPALAAVQALLG</sequence>
<dbReference type="Proteomes" id="UP000294952">
    <property type="component" value="Unassembled WGS sequence"/>
</dbReference>
<evidence type="ECO:0000256" key="1">
    <source>
        <dbReference type="ARBA" id="ARBA00022801"/>
    </source>
</evidence>
<organism evidence="6 7">
    <name type="scientific">Mycolicibacterium obuense</name>
    <dbReference type="NCBI Taxonomy" id="1807"/>
    <lineage>
        <taxon>Bacteria</taxon>
        <taxon>Bacillati</taxon>
        <taxon>Actinomycetota</taxon>
        <taxon>Actinomycetes</taxon>
        <taxon>Mycobacteriales</taxon>
        <taxon>Mycobacteriaceae</taxon>
        <taxon>Mycolicibacterium</taxon>
    </lineage>
</organism>
<comment type="similarity">
    <text evidence="3">Belongs to the glycosyl hydrolase 5 (cellulase A) family.</text>
</comment>
<protein>
    <recommendedName>
        <fullName evidence="5">Glycoside hydrolase family 5 domain-containing protein</fullName>
    </recommendedName>
</protein>
<dbReference type="Gene3D" id="3.20.20.80">
    <property type="entry name" value="Glycosidases"/>
    <property type="match status" value="1"/>
</dbReference>
<evidence type="ECO:0000256" key="2">
    <source>
        <dbReference type="ARBA" id="ARBA00023295"/>
    </source>
</evidence>
<dbReference type="GO" id="GO:0004553">
    <property type="term" value="F:hydrolase activity, hydrolyzing O-glycosyl compounds"/>
    <property type="evidence" value="ECO:0007669"/>
    <property type="project" value="InterPro"/>
</dbReference>
<evidence type="ECO:0000256" key="4">
    <source>
        <dbReference type="SAM" id="MobiDB-lite"/>
    </source>
</evidence>
<dbReference type="InterPro" id="IPR017853">
    <property type="entry name" value="GH"/>
</dbReference>
<accession>A0A4R5X283</accession>
<dbReference type="PANTHER" id="PTHR12631:SF10">
    <property type="entry name" value="BETA-XYLOSIDASE-LIKE PROTEIN-RELATED"/>
    <property type="match status" value="1"/>
</dbReference>
<keyword evidence="2 3" id="KW-0326">Glycosidase</keyword>
<keyword evidence="1 3" id="KW-0378">Hydrolase</keyword>
<dbReference type="SUPFAM" id="SSF51445">
    <property type="entry name" value="(Trans)glycosidases"/>
    <property type="match status" value="1"/>
</dbReference>
<proteinExistence type="inferred from homology"/>
<dbReference type="AlphaFoldDB" id="A0A4R5X283"/>
<dbReference type="Pfam" id="PF00150">
    <property type="entry name" value="Cellulase"/>
    <property type="match status" value="1"/>
</dbReference>
<evidence type="ECO:0000313" key="6">
    <source>
        <dbReference type="EMBL" id="TDL05018.1"/>
    </source>
</evidence>
<feature type="domain" description="Glycoside hydrolase family 5" evidence="5">
    <location>
        <begin position="101"/>
        <end position="332"/>
    </location>
</feature>
<evidence type="ECO:0000259" key="5">
    <source>
        <dbReference type="Pfam" id="PF00150"/>
    </source>
</evidence>
<dbReference type="InterPro" id="IPR051923">
    <property type="entry name" value="Glycosyl_Hydrolase_39"/>
</dbReference>